<dbReference type="Proteomes" id="UP001497600">
    <property type="component" value="Chromosome E"/>
</dbReference>
<evidence type="ECO:0000256" key="2">
    <source>
        <dbReference type="ARBA" id="ARBA00004604"/>
    </source>
</evidence>
<dbReference type="Pfam" id="PF03998">
    <property type="entry name" value="Utp11"/>
    <property type="match status" value="1"/>
</dbReference>
<evidence type="ECO:0000313" key="8">
    <source>
        <dbReference type="EMBL" id="CAK7908761.1"/>
    </source>
</evidence>
<feature type="compositionally biased region" description="Basic and acidic residues" evidence="7">
    <location>
        <begin position="208"/>
        <end position="221"/>
    </location>
</feature>
<keyword evidence="4 6" id="KW-0698">rRNA processing</keyword>
<evidence type="ECO:0000256" key="4">
    <source>
        <dbReference type="ARBA" id="ARBA00022552"/>
    </source>
</evidence>
<feature type="region of interest" description="Disordered" evidence="7">
    <location>
        <begin position="1"/>
        <end position="24"/>
    </location>
</feature>
<dbReference type="InterPro" id="IPR007144">
    <property type="entry name" value="SSU_processome_Utp11"/>
</dbReference>
<feature type="compositionally biased region" description="Basic and acidic residues" evidence="7">
    <location>
        <begin position="15"/>
        <end position="24"/>
    </location>
</feature>
<comment type="function">
    <text evidence="1 6">Involved in nucleolar processing of pre-18S ribosomal RNA.</text>
</comment>
<sequence>MAKLVHNVQKKQHRERSQTSERAKYGLLEKKKDYKLRAADYHKKQAAIKALKQKTATYNPDEYYHAMTSRKTDDRGVLVADRGNETLSVQQVKLMKTQDVNYVRTMRLNEKAKIDKQKQELNFNSQGKHTVFVDTHEEQQAFRPEEFFQTDKSLLRRRENRLKVAQLETNSKVIQGQTEEEQDFKNMKKLKQYKLLKRRLDREKQLKEVESRMENTRELMKKGNKKKVADASGKVSFKWKNQRKK</sequence>
<dbReference type="PANTHER" id="PTHR12838:SF0">
    <property type="entry name" value="U3 SMALL NUCLEOLAR RNA-ASSOCIATED PROTEIN 11-RELATED"/>
    <property type="match status" value="1"/>
</dbReference>
<evidence type="ECO:0000256" key="3">
    <source>
        <dbReference type="ARBA" id="ARBA00008105"/>
    </source>
</evidence>
<dbReference type="EMBL" id="OZ004257">
    <property type="protein sequence ID" value="CAK7908761.1"/>
    <property type="molecule type" value="Genomic_DNA"/>
</dbReference>
<evidence type="ECO:0000256" key="7">
    <source>
        <dbReference type="SAM" id="MobiDB-lite"/>
    </source>
</evidence>
<organism evidence="8 9">
    <name type="scientific">[Candida] anglica</name>
    <dbReference type="NCBI Taxonomy" id="148631"/>
    <lineage>
        <taxon>Eukaryota</taxon>
        <taxon>Fungi</taxon>
        <taxon>Dikarya</taxon>
        <taxon>Ascomycota</taxon>
        <taxon>Saccharomycotina</taxon>
        <taxon>Pichiomycetes</taxon>
        <taxon>Debaryomycetaceae</taxon>
        <taxon>Kurtzmaniella</taxon>
    </lineage>
</organism>
<name>A0ABP0EEY3_9ASCO</name>
<keyword evidence="9" id="KW-1185">Reference proteome</keyword>
<comment type="similarity">
    <text evidence="3 6">Belongs to the UTP11 family.</text>
</comment>
<protein>
    <recommendedName>
        <fullName evidence="6">U3 small nucleolar RNA-associated protein 11</fullName>
        <shortName evidence="6">U3 snoRNA-associated protein 11</shortName>
    </recommendedName>
</protein>
<proteinExistence type="inferred from homology"/>
<evidence type="ECO:0000313" key="9">
    <source>
        <dbReference type="Proteomes" id="UP001497600"/>
    </source>
</evidence>
<keyword evidence="5 6" id="KW-0539">Nucleus</keyword>
<comment type="subcellular location">
    <subcellularLocation>
        <location evidence="2 6">Nucleus</location>
        <location evidence="2 6">Nucleolus</location>
    </subcellularLocation>
</comment>
<evidence type="ECO:0000256" key="6">
    <source>
        <dbReference type="PIRNR" id="PIRNR015952"/>
    </source>
</evidence>
<feature type="region of interest" description="Disordered" evidence="7">
    <location>
        <begin position="208"/>
        <end position="245"/>
    </location>
</feature>
<accession>A0ABP0EEY3</accession>
<comment type="subunit">
    <text evidence="6">Component of the ribosomal small subunit (SSU) processome.</text>
</comment>
<evidence type="ECO:0000256" key="5">
    <source>
        <dbReference type="ARBA" id="ARBA00023242"/>
    </source>
</evidence>
<dbReference type="PANTHER" id="PTHR12838">
    <property type="entry name" value="U3 SMALL NUCLEOLAR RNA-ASSOCIATED PROTEIN 11"/>
    <property type="match status" value="1"/>
</dbReference>
<dbReference type="PIRSF" id="PIRSF015952">
    <property type="entry name" value="U3snoRNP11"/>
    <property type="match status" value="1"/>
</dbReference>
<gene>
    <name evidence="8" type="primary">UTP11</name>
    <name evidence="8" type="ORF">CAAN4_E11694</name>
</gene>
<evidence type="ECO:0000256" key="1">
    <source>
        <dbReference type="ARBA" id="ARBA00004099"/>
    </source>
</evidence>
<reference evidence="8 9" key="1">
    <citation type="submission" date="2024-01" db="EMBL/GenBank/DDBJ databases">
        <authorList>
            <consortium name="Genoscope - CEA"/>
            <person name="William W."/>
        </authorList>
    </citation>
    <scope>NUCLEOTIDE SEQUENCE [LARGE SCALE GENOMIC DNA]</scope>
    <source>
        <strain evidence="8 9">29B2s-10</strain>
    </source>
</reference>